<comment type="caution">
    <text evidence="3">The sequence shown here is derived from an EMBL/GenBank/DDBJ whole genome shotgun (WGS) entry which is preliminary data.</text>
</comment>
<evidence type="ECO:0000313" key="3">
    <source>
        <dbReference type="EMBL" id="CAI2384167.1"/>
    </source>
</evidence>
<feature type="compositionally biased region" description="Basic residues" evidence="1">
    <location>
        <begin position="37"/>
        <end position="55"/>
    </location>
</feature>
<feature type="compositionally biased region" description="Basic and acidic residues" evidence="1">
    <location>
        <begin position="190"/>
        <end position="200"/>
    </location>
</feature>
<keyword evidence="4" id="KW-1185">Reference proteome</keyword>
<dbReference type="CDD" id="cd07521">
    <property type="entry name" value="HAD_FCP1-like"/>
    <property type="match status" value="1"/>
</dbReference>
<dbReference type="FunFam" id="3.40.50.1000:FF:000184">
    <property type="entry name" value="Uncharacterized protein"/>
    <property type="match status" value="1"/>
</dbReference>
<dbReference type="SMART" id="SM00577">
    <property type="entry name" value="CPDc"/>
    <property type="match status" value="1"/>
</dbReference>
<gene>
    <name evidence="3" type="ORF">ECRASSUSDP1_LOCUS25688</name>
</gene>
<accession>A0AAD1Y773</accession>
<dbReference type="InterPro" id="IPR050365">
    <property type="entry name" value="TIM50"/>
</dbReference>
<feature type="region of interest" description="Disordered" evidence="1">
    <location>
        <begin position="18"/>
        <end position="55"/>
    </location>
</feature>
<feature type="compositionally biased region" description="Low complexity" evidence="1">
    <location>
        <begin position="180"/>
        <end position="189"/>
    </location>
</feature>
<dbReference type="InterPro" id="IPR023214">
    <property type="entry name" value="HAD_sf"/>
</dbReference>
<dbReference type="Pfam" id="PF03031">
    <property type="entry name" value="NIF"/>
    <property type="match status" value="1"/>
</dbReference>
<feature type="region of interest" description="Disordered" evidence="1">
    <location>
        <begin position="661"/>
        <end position="681"/>
    </location>
</feature>
<proteinExistence type="predicted"/>
<sequence length="681" mass="79339">MCKKRQISIGLSASLTLVEDRKGKRREKTGREEGRGKRTGGRGGKRKKKERKDPRKVKNFIQTYGYINLSNSFCEKENHAQRPKKCVFKAQSLAKISPKRAEFRQDKDIRSLSKSKRDSLVLIPRFDTSFKKQRHNLNKTLIVHPHKGISKERKIFHKLEMKSLKPDASQNRLKARPNKLSRSLDISLSSKKDKSIHKSNENIYLSPSKTGSTKKSIKKKISHPLQNTLGRRNNLKKKSKGHKSPHKKLKGKVKQLLPGEDTHEGLSPQRSLLFYQFTPRMSEEEECVPKINLRIKQDYQKHVKESLARKLNTKINQKLRDKYKSKKVLLPSTTKKKLAVFDLDETLIHSFHEKNIDSDTGSSKPIEADTVLIFDEDPENLLKLPINIRPFVKESLREIRKYYQIIIFTASEKTYADKILDYIDPQNEFIEKRLYRDSCVQTRDRYYLKDLNIFEDQWDLKDIVLIDNMSLSFGHQNNNGIPILPFYDNKQDNELLHLAQYLKRLANKYDIRPMLRETFWLEMLYHPKVVDTIGEYVEISIKEIDDYELEQLQKITDTLQVGHKAVADDIDLSKTQPCIKLDHSIQLTLLDNPALASKYSFKNEISESSVQCNTEIFQENSVPFRLPAISISERKVFRKSSPLLKENENLELIGKKLRHMLSKSGRNKSNERLSSRKKNCT</sequence>
<evidence type="ECO:0000259" key="2">
    <source>
        <dbReference type="PROSITE" id="PS50969"/>
    </source>
</evidence>
<dbReference type="InterPro" id="IPR011948">
    <property type="entry name" value="Dullard_phosphatase"/>
</dbReference>
<dbReference type="EMBL" id="CAMPGE010026480">
    <property type="protein sequence ID" value="CAI2384167.1"/>
    <property type="molecule type" value="Genomic_DNA"/>
</dbReference>
<dbReference type="InterPro" id="IPR036412">
    <property type="entry name" value="HAD-like_sf"/>
</dbReference>
<feature type="compositionally biased region" description="Basic residues" evidence="1">
    <location>
        <begin position="233"/>
        <end position="253"/>
    </location>
</feature>
<dbReference type="GO" id="GO:0016791">
    <property type="term" value="F:phosphatase activity"/>
    <property type="evidence" value="ECO:0007669"/>
    <property type="project" value="InterPro"/>
</dbReference>
<feature type="region of interest" description="Disordered" evidence="1">
    <location>
        <begin position="162"/>
        <end position="264"/>
    </location>
</feature>
<dbReference type="SUPFAM" id="SSF56784">
    <property type="entry name" value="HAD-like"/>
    <property type="match status" value="1"/>
</dbReference>
<protein>
    <recommendedName>
        <fullName evidence="2">FCP1 homology domain-containing protein</fullName>
    </recommendedName>
</protein>
<evidence type="ECO:0000313" key="4">
    <source>
        <dbReference type="Proteomes" id="UP001295684"/>
    </source>
</evidence>
<name>A0AAD1Y773_EUPCR</name>
<dbReference type="InterPro" id="IPR004274">
    <property type="entry name" value="FCP1_dom"/>
</dbReference>
<dbReference type="Proteomes" id="UP001295684">
    <property type="component" value="Unassembled WGS sequence"/>
</dbReference>
<dbReference type="PROSITE" id="PS50969">
    <property type="entry name" value="FCP1"/>
    <property type="match status" value="1"/>
</dbReference>
<feature type="domain" description="FCP1 homology" evidence="2">
    <location>
        <begin position="332"/>
        <end position="505"/>
    </location>
</feature>
<organism evidence="3 4">
    <name type="scientific">Euplotes crassus</name>
    <dbReference type="NCBI Taxonomy" id="5936"/>
    <lineage>
        <taxon>Eukaryota</taxon>
        <taxon>Sar</taxon>
        <taxon>Alveolata</taxon>
        <taxon>Ciliophora</taxon>
        <taxon>Intramacronucleata</taxon>
        <taxon>Spirotrichea</taxon>
        <taxon>Hypotrichia</taxon>
        <taxon>Euplotida</taxon>
        <taxon>Euplotidae</taxon>
        <taxon>Moneuplotes</taxon>
    </lineage>
</organism>
<dbReference type="NCBIfam" id="TIGR02251">
    <property type="entry name" value="HIF-SF_euk"/>
    <property type="match status" value="1"/>
</dbReference>
<dbReference type="Gene3D" id="3.40.50.1000">
    <property type="entry name" value="HAD superfamily/HAD-like"/>
    <property type="match status" value="1"/>
</dbReference>
<dbReference type="PANTHER" id="PTHR12210">
    <property type="entry name" value="DULLARD PROTEIN PHOSPHATASE"/>
    <property type="match status" value="1"/>
</dbReference>
<dbReference type="AlphaFoldDB" id="A0AAD1Y773"/>
<evidence type="ECO:0000256" key="1">
    <source>
        <dbReference type="SAM" id="MobiDB-lite"/>
    </source>
</evidence>
<reference evidence="3" key="1">
    <citation type="submission" date="2023-07" db="EMBL/GenBank/DDBJ databases">
        <authorList>
            <consortium name="AG Swart"/>
            <person name="Singh M."/>
            <person name="Singh A."/>
            <person name="Seah K."/>
            <person name="Emmerich C."/>
        </authorList>
    </citation>
    <scope>NUCLEOTIDE SEQUENCE</scope>
    <source>
        <strain evidence="3">DP1</strain>
    </source>
</reference>